<dbReference type="InterPro" id="IPR024792">
    <property type="entry name" value="RhoGDI_dom_sf"/>
</dbReference>
<dbReference type="GO" id="GO:0016020">
    <property type="term" value="C:membrane"/>
    <property type="evidence" value="ECO:0007669"/>
    <property type="project" value="TreeGrafter"/>
</dbReference>
<comment type="subcellular location">
    <subcellularLocation>
        <location evidence="1">Cytoplasm</location>
    </subcellularLocation>
</comment>
<evidence type="ECO:0000256" key="3">
    <source>
        <dbReference type="ARBA" id="ARBA00022490"/>
    </source>
</evidence>
<dbReference type="AlphaFoldDB" id="A0A9P6XH50"/>
<evidence type="ECO:0000313" key="7">
    <source>
        <dbReference type="EMBL" id="KAG1313826.1"/>
    </source>
</evidence>
<evidence type="ECO:0000256" key="5">
    <source>
        <dbReference type="ARBA" id="ARBA00071407"/>
    </source>
</evidence>
<dbReference type="GO" id="GO:0005094">
    <property type="term" value="F:Rho GDP-dissociation inhibitor activity"/>
    <property type="evidence" value="ECO:0007669"/>
    <property type="project" value="InterPro"/>
</dbReference>
<comment type="similarity">
    <text evidence="2">Belongs to the Rho GDI family.</text>
</comment>
<dbReference type="InterPro" id="IPR014756">
    <property type="entry name" value="Ig_E-set"/>
</dbReference>
<dbReference type="GO" id="GO:0003676">
    <property type="term" value="F:nucleic acid binding"/>
    <property type="evidence" value="ECO:0007669"/>
    <property type="project" value="InterPro"/>
</dbReference>
<dbReference type="Gene3D" id="2.70.50.30">
    <property type="entry name" value="Coagulation Factor XIII, subunit A, domain 1"/>
    <property type="match status" value="1"/>
</dbReference>
<dbReference type="PRINTS" id="PR00492">
    <property type="entry name" value="RHOGDI"/>
</dbReference>
<accession>A0A9P6XH50</accession>
<gene>
    <name evidence="7" type="ORF">G6F64_001939</name>
</gene>
<evidence type="ECO:0000256" key="2">
    <source>
        <dbReference type="ARBA" id="ARBA00009758"/>
    </source>
</evidence>
<dbReference type="FunFam" id="2.70.50.30:FF:000001">
    <property type="entry name" value="Rho GDP-dissociation inhibitor 1"/>
    <property type="match status" value="1"/>
</dbReference>
<dbReference type="Pfam" id="PF02115">
    <property type="entry name" value="Rho_GDI"/>
    <property type="match status" value="1"/>
</dbReference>
<dbReference type="Gene3D" id="3.30.420.10">
    <property type="entry name" value="Ribonuclease H-like superfamily/Ribonuclease H"/>
    <property type="match status" value="1"/>
</dbReference>
<dbReference type="OrthoDB" id="1683373at2759"/>
<sequence length="523" mass="59675">MSDHHDDELAPTQTTGYKPGEKKSLQEYQTLDAQDESLKKWKESLGLNNAAHATGPSDDTRRVVVEHIALEIEGREDVIVDLSSPEAVEQAKNIPFTIKEGAEYRMKVKFRVQHDVVSGLKYLQVVKRKGIRVDKTEEMIGSYGPSADPYEKKFLPEEAPSGMLARGHYEAKSKFIDDDNVTHMEWTWSFDIKKDCGRNANGREALTNIRRYCIDQELQQTSMATDLNARIIEQKLLLVYYKRVKLFNTAKSGRLTGEIAERTSQKWAKRLKKDKDWGVLQKQTNKVNRKKSELDEEHKVHINFYDDHPQARVNESEFNINMRPPGGRSEKGTSAVVATPSTRGISHTVLRAITAKFIVSMELRKLQVAKNIRINYDNRKRKAPSSPTKRTATGHYLHFIQKTLDEMDQFEELKGFYLVMDNAPIHIADKIKEVSVVKNKIKHSSFATADDLATRISEACNAALQPSSPHLVSKLRRDIHNRIIKSNQIIWPRTLNQNQSFDEINDMVFINAFSSLSNGSIQV</sequence>
<dbReference type="InterPro" id="IPR036397">
    <property type="entry name" value="RNaseH_sf"/>
</dbReference>
<evidence type="ECO:0000256" key="4">
    <source>
        <dbReference type="ARBA" id="ARBA00054143"/>
    </source>
</evidence>
<organism evidence="7 8">
    <name type="scientific">Rhizopus oryzae</name>
    <name type="common">Mucormycosis agent</name>
    <name type="synonym">Rhizopus arrhizus var. delemar</name>
    <dbReference type="NCBI Taxonomy" id="64495"/>
    <lineage>
        <taxon>Eukaryota</taxon>
        <taxon>Fungi</taxon>
        <taxon>Fungi incertae sedis</taxon>
        <taxon>Mucoromycota</taxon>
        <taxon>Mucoromycotina</taxon>
        <taxon>Mucoromycetes</taxon>
        <taxon>Mucorales</taxon>
        <taxon>Mucorineae</taxon>
        <taxon>Rhizopodaceae</taxon>
        <taxon>Rhizopus</taxon>
    </lineage>
</organism>
<keyword evidence="8" id="KW-1185">Reference proteome</keyword>
<dbReference type="PANTHER" id="PTHR10980">
    <property type="entry name" value="RHO GDP-DISSOCIATION INHIBITOR"/>
    <property type="match status" value="1"/>
</dbReference>
<evidence type="ECO:0000256" key="1">
    <source>
        <dbReference type="ARBA" id="ARBA00004496"/>
    </source>
</evidence>
<evidence type="ECO:0000256" key="6">
    <source>
        <dbReference type="SAM" id="MobiDB-lite"/>
    </source>
</evidence>
<dbReference type="SUPFAM" id="SSF81296">
    <property type="entry name" value="E set domains"/>
    <property type="match status" value="1"/>
</dbReference>
<dbReference type="Proteomes" id="UP000716291">
    <property type="component" value="Unassembled WGS sequence"/>
</dbReference>
<name>A0A9P6XH50_RHIOR</name>
<dbReference type="GO" id="GO:0005829">
    <property type="term" value="C:cytosol"/>
    <property type="evidence" value="ECO:0007669"/>
    <property type="project" value="TreeGrafter"/>
</dbReference>
<dbReference type="EMBL" id="JAANQT010000159">
    <property type="protein sequence ID" value="KAG1313826.1"/>
    <property type="molecule type" value="Genomic_DNA"/>
</dbReference>
<proteinExistence type="inferred from homology"/>
<keyword evidence="3" id="KW-0963">Cytoplasm</keyword>
<comment type="caution">
    <text evidence="7">The sequence shown here is derived from an EMBL/GenBank/DDBJ whole genome shotgun (WGS) entry which is preliminary data.</text>
</comment>
<dbReference type="PANTHER" id="PTHR10980:SF3">
    <property type="entry name" value="LD16419P"/>
    <property type="match status" value="1"/>
</dbReference>
<comment type="function">
    <text evidence="4">Regulates the GDP/GTP exchange reaction of the Rho proteins by inhibiting the dissociation of GDP from them, and the subsequent binding of GTP to them.</text>
</comment>
<evidence type="ECO:0000313" key="8">
    <source>
        <dbReference type="Proteomes" id="UP000716291"/>
    </source>
</evidence>
<reference evidence="7" key="1">
    <citation type="journal article" date="2020" name="Microb. Genom.">
        <title>Genetic diversity of clinical and environmental Mucorales isolates obtained from an investigation of mucormycosis cases among solid organ transplant recipients.</title>
        <authorList>
            <person name="Nguyen M.H."/>
            <person name="Kaul D."/>
            <person name="Muto C."/>
            <person name="Cheng S.J."/>
            <person name="Richter R.A."/>
            <person name="Bruno V.M."/>
            <person name="Liu G."/>
            <person name="Beyhan S."/>
            <person name="Sundermann A.J."/>
            <person name="Mounaud S."/>
            <person name="Pasculle A.W."/>
            <person name="Nierman W.C."/>
            <person name="Driscoll E."/>
            <person name="Cumbie R."/>
            <person name="Clancy C.J."/>
            <person name="Dupont C.L."/>
        </authorList>
    </citation>
    <scope>NUCLEOTIDE SEQUENCE</scope>
    <source>
        <strain evidence="7">GL11</strain>
    </source>
</reference>
<dbReference type="InterPro" id="IPR000406">
    <property type="entry name" value="Rho_GDI"/>
</dbReference>
<protein>
    <recommendedName>
        <fullName evidence="5">Rho GDP-dissociation inhibitor</fullName>
    </recommendedName>
</protein>
<feature type="region of interest" description="Disordered" evidence="6">
    <location>
        <begin position="1"/>
        <end position="25"/>
    </location>
</feature>
<dbReference type="GO" id="GO:0007266">
    <property type="term" value="P:Rho protein signal transduction"/>
    <property type="evidence" value="ECO:0007669"/>
    <property type="project" value="InterPro"/>
</dbReference>